<dbReference type="OrthoDB" id="45439at2759"/>
<sequence length="202" mass="23031">MNNTDTDYDDDENDFDSDSSVVTTTTKISIDDTNNNNNNVMKVKKQKKVVSFGSVFIRQYERIVGDHPETRVGVPVSLGWKYYDNPEQYSSTPISIEDYDDYRISKGRGKYLLKMSSITRRNMLLNVFDIPEQELNQAEKKTKKIKQQRDRSNRKPILVAQITGYKKMIGTKIRNCGMALLKGMSYAAQSGMMSGGSSSMYQ</sequence>
<accession>A0A1E7F0B8</accession>
<feature type="region of interest" description="Disordered" evidence="1">
    <location>
        <begin position="1"/>
        <end position="21"/>
    </location>
</feature>
<feature type="compositionally biased region" description="Acidic residues" evidence="1">
    <location>
        <begin position="1"/>
        <end position="17"/>
    </location>
</feature>
<keyword evidence="3" id="KW-1185">Reference proteome</keyword>
<dbReference type="Proteomes" id="UP000095751">
    <property type="component" value="Unassembled WGS sequence"/>
</dbReference>
<evidence type="ECO:0000256" key="1">
    <source>
        <dbReference type="SAM" id="MobiDB-lite"/>
    </source>
</evidence>
<evidence type="ECO:0000313" key="3">
    <source>
        <dbReference type="Proteomes" id="UP000095751"/>
    </source>
</evidence>
<protein>
    <submittedName>
        <fullName evidence="2">Uncharacterized protein</fullName>
    </submittedName>
</protein>
<gene>
    <name evidence="2" type="ORF">FRACYDRAFT_245622</name>
</gene>
<organism evidence="2 3">
    <name type="scientific">Fragilariopsis cylindrus CCMP1102</name>
    <dbReference type="NCBI Taxonomy" id="635003"/>
    <lineage>
        <taxon>Eukaryota</taxon>
        <taxon>Sar</taxon>
        <taxon>Stramenopiles</taxon>
        <taxon>Ochrophyta</taxon>
        <taxon>Bacillariophyta</taxon>
        <taxon>Bacillariophyceae</taxon>
        <taxon>Bacillariophycidae</taxon>
        <taxon>Bacillariales</taxon>
        <taxon>Bacillariaceae</taxon>
        <taxon>Fragilariopsis</taxon>
    </lineage>
</organism>
<reference evidence="2 3" key="1">
    <citation type="submission" date="2016-09" db="EMBL/GenBank/DDBJ databases">
        <title>Extensive genetic diversity and differential bi-allelic expression allows diatom success in the polar Southern Ocean.</title>
        <authorList>
            <consortium name="DOE Joint Genome Institute"/>
            <person name="Mock T."/>
            <person name="Otillar R.P."/>
            <person name="Strauss J."/>
            <person name="Dupont C."/>
            <person name="Frickenhaus S."/>
            <person name="Maumus F."/>
            <person name="Mcmullan M."/>
            <person name="Sanges R."/>
            <person name="Schmutz J."/>
            <person name="Toseland A."/>
            <person name="Valas R."/>
            <person name="Veluchamy A."/>
            <person name="Ward B.J."/>
            <person name="Allen A."/>
            <person name="Barry K."/>
            <person name="Falciatore A."/>
            <person name="Ferrante M."/>
            <person name="Fortunato A.E."/>
            <person name="Gloeckner G."/>
            <person name="Gruber A."/>
            <person name="Hipkin R."/>
            <person name="Janech M."/>
            <person name="Kroth P."/>
            <person name="Leese F."/>
            <person name="Lindquist E."/>
            <person name="Lyon B.R."/>
            <person name="Martin J."/>
            <person name="Mayer C."/>
            <person name="Parker M."/>
            <person name="Quesneville H."/>
            <person name="Raymond J."/>
            <person name="Uhlig C."/>
            <person name="Valentin K.U."/>
            <person name="Worden A.Z."/>
            <person name="Armbrust E.V."/>
            <person name="Bowler C."/>
            <person name="Green B."/>
            <person name="Moulton V."/>
            <person name="Van Oosterhout C."/>
            <person name="Grigoriev I."/>
        </authorList>
    </citation>
    <scope>NUCLEOTIDE SEQUENCE [LARGE SCALE GENOMIC DNA]</scope>
    <source>
        <strain evidence="2 3">CCMP1102</strain>
    </source>
</reference>
<dbReference type="EMBL" id="KV784367">
    <property type="protein sequence ID" value="OEU11567.1"/>
    <property type="molecule type" value="Genomic_DNA"/>
</dbReference>
<evidence type="ECO:0000313" key="2">
    <source>
        <dbReference type="EMBL" id="OEU11567.1"/>
    </source>
</evidence>
<name>A0A1E7F0B8_9STRA</name>
<dbReference type="AlphaFoldDB" id="A0A1E7F0B8"/>
<dbReference type="InParanoid" id="A0A1E7F0B8"/>
<proteinExistence type="predicted"/>
<dbReference type="KEGG" id="fcy:FRACYDRAFT_245622"/>